<organism evidence="1 2">
    <name type="scientific">Potamilus streckersoni</name>
    <dbReference type="NCBI Taxonomy" id="2493646"/>
    <lineage>
        <taxon>Eukaryota</taxon>
        <taxon>Metazoa</taxon>
        <taxon>Spiralia</taxon>
        <taxon>Lophotrochozoa</taxon>
        <taxon>Mollusca</taxon>
        <taxon>Bivalvia</taxon>
        <taxon>Autobranchia</taxon>
        <taxon>Heteroconchia</taxon>
        <taxon>Palaeoheterodonta</taxon>
        <taxon>Unionida</taxon>
        <taxon>Unionoidea</taxon>
        <taxon>Unionidae</taxon>
        <taxon>Ambleminae</taxon>
        <taxon>Lampsilini</taxon>
        <taxon>Potamilus</taxon>
    </lineage>
</organism>
<evidence type="ECO:0000313" key="1">
    <source>
        <dbReference type="EMBL" id="KAK3589442.1"/>
    </source>
</evidence>
<gene>
    <name evidence="1" type="ORF">CHS0354_020778</name>
</gene>
<comment type="caution">
    <text evidence="1">The sequence shown here is derived from an EMBL/GenBank/DDBJ whole genome shotgun (WGS) entry which is preliminary data.</text>
</comment>
<proteinExistence type="predicted"/>
<protein>
    <submittedName>
        <fullName evidence="1">Uncharacterized protein</fullName>
    </submittedName>
</protein>
<reference evidence="1" key="2">
    <citation type="journal article" date="2021" name="Genome Biol. Evol.">
        <title>Developing a high-quality reference genome for a parasitic bivalve with doubly uniparental inheritance (Bivalvia: Unionida).</title>
        <authorList>
            <person name="Smith C.H."/>
        </authorList>
    </citation>
    <scope>NUCLEOTIDE SEQUENCE</scope>
    <source>
        <strain evidence="1">CHS0354</strain>
        <tissue evidence="1">Mantle</tissue>
    </source>
</reference>
<keyword evidence="2" id="KW-1185">Reference proteome</keyword>
<accession>A0AAE0VUB3</accession>
<reference evidence="1" key="3">
    <citation type="submission" date="2023-05" db="EMBL/GenBank/DDBJ databases">
        <authorList>
            <person name="Smith C.H."/>
        </authorList>
    </citation>
    <scope>NUCLEOTIDE SEQUENCE</scope>
    <source>
        <strain evidence="1">CHS0354</strain>
        <tissue evidence="1">Mantle</tissue>
    </source>
</reference>
<sequence>MSGDRLLFCELRPMSLKEGILVAEQSASTVVNAALQHTSSVTFPGPTGVEEKRENRGIKLLSFVIGKCIKIIANNVGQVLQRTWNNSISDWNENCYKSR</sequence>
<name>A0AAE0VUB3_9BIVA</name>
<evidence type="ECO:0000313" key="2">
    <source>
        <dbReference type="Proteomes" id="UP001195483"/>
    </source>
</evidence>
<dbReference type="Proteomes" id="UP001195483">
    <property type="component" value="Unassembled WGS sequence"/>
</dbReference>
<dbReference type="AlphaFoldDB" id="A0AAE0VUB3"/>
<reference evidence="1" key="1">
    <citation type="journal article" date="2021" name="Genome Biol. Evol.">
        <title>A High-Quality Reference Genome for a Parasitic Bivalve with Doubly Uniparental Inheritance (Bivalvia: Unionida).</title>
        <authorList>
            <person name="Smith C.H."/>
        </authorList>
    </citation>
    <scope>NUCLEOTIDE SEQUENCE</scope>
    <source>
        <strain evidence="1">CHS0354</strain>
    </source>
</reference>
<dbReference type="EMBL" id="JAEAOA010001266">
    <property type="protein sequence ID" value="KAK3589442.1"/>
    <property type="molecule type" value="Genomic_DNA"/>
</dbReference>